<accession>A0A143BH74</accession>
<evidence type="ECO:0000313" key="3">
    <source>
        <dbReference type="Proteomes" id="UP000076404"/>
    </source>
</evidence>
<dbReference type="KEGG" id="gph:GEMMAAP_00630"/>
<dbReference type="Proteomes" id="UP000076404">
    <property type="component" value="Chromosome"/>
</dbReference>
<dbReference type="OrthoDB" id="9796129at2"/>
<dbReference type="InterPro" id="IPR000182">
    <property type="entry name" value="GNAT_dom"/>
</dbReference>
<dbReference type="STRING" id="1379270.GEMMAAP_00630"/>
<dbReference type="eggNOG" id="COG0456">
    <property type="taxonomic scope" value="Bacteria"/>
</dbReference>
<feature type="domain" description="N-acetyltransferase" evidence="1">
    <location>
        <begin position="5"/>
        <end position="155"/>
    </location>
</feature>
<dbReference type="Pfam" id="PF00583">
    <property type="entry name" value="Acetyltransf_1"/>
    <property type="match status" value="1"/>
</dbReference>
<reference evidence="2 3" key="1">
    <citation type="journal article" date="2014" name="Proc. Natl. Acad. Sci. U.S.A.">
        <title>Functional type 2 photosynthetic reaction centers found in the rare bacterial phylum Gemmatimonadetes.</title>
        <authorList>
            <person name="Zeng Y."/>
            <person name="Feng F."/>
            <person name="Medova H."/>
            <person name="Dean J."/>
            <person name="Koblizek M."/>
        </authorList>
    </citation>
    <scope>NUCLEOTIDE SEQUENCE [LARGE SCALE GENOMIC DNA]</scope>
    <source>
        <strain evidence="2 3">AP64</strain>
    </source>
</reference>
<dbReference type="Gene3D" id="3.40.630.30">
    <property type="match status" value="1"/>
</dbReference>
<dbReference type="EMBL" id="CP011454">
    <property type="protein sequence ID" value="AMW03754.1"/>
    <property type="molecule type" value="Genomic_DNA"/>
</dbReference>
<proteinExistence type="predicted"/>
<keyword evidence="3" id="KW-1185">Reference proteome</keyword>
<dbReference type="PROSITE" id="PS51186">
    <property type="entry name" value="GNAT"/>
    <property type="match status" value="1"/>
</dbReference>
<dbReference type="GO" id="GO:0016747">
    <property type="term" value="F:acyltransferase activity, transferring groups other than amino-acyl groups"/>
    <property type="evidence" value="ECO:0007669"/>
    <property type="project" value="InterPro"/>
</dbReference>
<name>A0A143BH74_9BACT</name>
<dbReference type="NCBIfam" id="NF033083">
    <property type="entry name" value="AAC_3_I"/>
    <property type="match status" value="1"/>
</dbReference>
<reference evidence="2 3" key="2">
    <citation type="journal article" date="2016" name="Environ. Microbiol. Rep.">
        <title>Metagenomic evidence for the presence of phototrophic Gemmatimonadetes bacteria in diverse environments.</title>
        <authorList>
            <person name="Zeng Y."/>
            <person name="Baumbach J."/>
            <person name="Barbosa E.G."/>
            <person name="Azevedo V."/>
            <person name="Zhang C."/>
            <person name="Koblizek M."/>
        </authorList>
    </citation>
    <scope>NUCLEOTIDE SEQUENCE [LARGE SCALE GENOMIC DNA]</scope>
    <source>
        <strain evidence="2 3">AP64</strain>
    </source>
</reference>
<dbReference type="InterPro" id="IPR016181">
    <property type="entry name" value="Acyl_CoA_acyltransferase"/>
</dbReference>
<sequence length="155" mass="17019">MAAEITTRVLDRHDLHALRALLTVFGEAFEDMETYTAQQPSDAYLQELLASPTFMAVAAFARAEVVGGLAGYVLPKFEQARSEFYIYDLAVRDAYRRQGVATACIETLKCAAAERGVVVIFVQADYGDDPAVALYTKLGTREDVMHFDITPASAD</sequence>
<dbReference type="SUPFAM" id="SSF55729">
    <property type="entry name" value="Acyl-CoA N-acyltransferases (Nat)"/>
    <property type="match status" value="1"/>
</dbReference>
<organism evidence="2 3">
    <name type="scientific">Gemmatimonas phototrophica</name>
    <dbReference type="NCBI Taxonomy" id="1379270"/>
    <lineage>
        <taxon>Bacteria</taxon>
        <taxon>Pseudomonadati</taxon>
        <taxon>Gemmatimonadota</taxon>
        <taxon>Gemmatimonadia</taxon>
        <taxon>Gemmatimonadales</taxon>
        <taxon>Gemmatimonadaceae</taxon>
        <taxon>Gemmatimonas</taxon>
    </lineage>
</organism>
<keyword evidence="2" id="KW-0808">Transferase</keyword>
<evidence type="ECO:0000259" key="1">
    <source>
        <dbReference type="PROSITE" id="PS51186"/>
    </source>
</evidence>
<gene>
    <name evidence="2" type="ORF">GEMMAAP_00630</name>
</gene>
<evidence type="ECO:0000313" key="2">
    <source>
        <dbReference type="EMBL" id="AMW03754.1"/>
    </source>
</evidence>
<dbReference type="CDD" id="cd04301">
    <property type="entry name" value="NAT_SF"/>
    <property type="match status" value="1"/>
</dbReference>
<dbReference type="AlphaFoldDB" id="A0A143BH74"/>
<protein>
    <submittedName>
        <fullName evidence="2">Gentamicin 3'-acetyltransferase</fullName>
    </submittedName>
</protein>
<dbReference type="RefSeq" id="WP_043580087.1">
    <property type="nucleotide sequence ID" value="NZ_CP011454.1"/>
</dbReference>